<evidence type="ECO:0000256" key="2">
    <source>
        <dbReference type="SAM" id="Phobius"/>
    </source>
</evidence>
<evidence type="ECO:0000313" key="5">
    <source>
        <dbReference type="RefSeq" id="XP_013380064.1"/>
    </source>
</evidence>
<dbReference type="Pfam" id="PF02157">
    <property type="entry name" value="Man-6-P_recep"/>
    <property type="match status" value="1"/>
</dbReference>
<dbReference type="RefSeq" id="XP_013380064.1">
    <property type="nucleotide sequence ID" value="XM_013524610.1"/>
</dbReference>
<sequence>MDKKENVLCMMLAWSLVLSFTFNIAAARDCVKVNDCSCQMDDGSGLVDIATLGRTDGKPAFSGLDPNSVKYSYNPCYPFTDGACENVAACQNLQNQNIPIGKQDGSLWNVDPASNELIVTYTQNTTGQEQVTIVTLVCNKTITDTADYIAIGTVTGNAPYFLSISHKCACPGLCTPGLSAGTVIIIVFFCVLAVYLIGGVLYTKFVKKSTGMELIPNLDLWKTFFQLIKDGFMFLVGKCKRSQYDKI</sequence>
<dbReference type="GO" id="GO:0000139">
    <property type="term" value="C:Golgi membrane"/>
    <property type="evidence" value="ECO:0007669"/>
    <property type="project" value="UniProtKB-SubCell"/>
</dbReference>
<evidence type="ECO:0000256" key="3">
    <source>
        <dbReference type="SAM" id="SignalP"/>
    </source>
</evidence>
<dbReference type="InParanoid" id="A0A1S3H4J9"/>
<protein>
    <submittedName>
        <fullName evidence="5">Uncharacterized protein LOC106151379</fullName>
    </submittedName>
</protein>
<keyword evidence="2" id="KW-0812">Transmembrane</keyword>
<name>A0A1S3H4J9_LINAN</name>
<dbReference type="PANTHER" id="PTHR15071">
    <property type="entry name" value="MANNOSE-6-PHOSPHATE RECEPTOR FAMILY MEMBER"/>
    <property type="match status" value="1"/>
</dbReference>
<dbReference type="InterPro" id="IPR009011">
    <property type="entry name" value="Man6P_isomerase_rcpt-bd_dom_sf"/>
</dbReference>
<proteinExistence type="predicted"/>
<keyword evidence="3" id="KW-0732">Signal</keyword>
<organism evidence="4 5">
    <name type="scientific">Lingula anatina</name>
    <name type="common">Brachiopod</name>
    <name type="synonym">Lingula unguis</name>
    <dbReference type="NCBI Taxonomy" id="7574"/>
    <lineage>
        <taxon>Eukaryota</taxon>
        <taxon>Metazoa</taxon>
        <taxon>Spiralia</taxon>
        <taxon>Lophotrochozoa</taxon>
        <taxon>Brachiopoda</taxon>
        <taxon>Linguliformea</taxon>
        <taxon>Lingulata</taxon>
        <taxon>Lingulida</taxon>
        <taxon>Linguloidea</taxon>
        <taxon>Lingulidae</taxon>
        <taxon>Lingula</taxon>
    </lineage>
</organism>
<feature type="transmembrane region" description="Helical" evidence="2">
    <location>
        <begin position="178"/>
        <end position="202"/>
    </location>
</feature>
<keyword evidence="1" id="KW-0325">Glycoprotein</keyword>
<dbReference type="SUPFAM" id="SSF50911">
    <property type="entry name" value="Mannose 6-phosphate receptor domain"/>
    <property type="match status" value="1"/>
</dbReference>
<keyword evidence="2" id="KW-1133">Transmembrane helix</keyword>
<keyword evidence="2" id="KW-0472">Membrane</keyword>
<feature type="signal peptide" evidence="3">
    <location>
        <begin position="1"/>
        <end position="27"/>
    </location>
</feature>
<dbReference type="Proteomes" id="UP000085678">
    <property type="component" value="Unplaced"/>
</dbReference>
<dbReference type="Gene3D" id="2.70.130.10">
    <property type="entry name" value="Mannose-6-phosphate receptor binding domain"/>
    <property type="match status" value="1"/>
</dbReference>
<dbReference type="OrthoDB" id="29460at2759"/>
<dbReference type="PANTHER" id="PTHR15071:SF0">
    <property type="entry name" value="MANNOSE 6-PHOSPHATE RECEPTOR-LIKE PROTEIN 1"/>
    <property type="match status" value="1"/>
</dbReference>
<gene>
    <name evidence="5" type="primary">LOC106151379</name>
</gene>
<reference evidence="5" key="1">
    <citation type="submission" date="2025-08" db="UniProtKB">
        <authorList>
            <consortium name="RefSeq"/>
        </authorList>
    </citation>
    <scope>IDENTIFICATION</scope>
    <source>
        <tissue evidence="5">Gonads</tissue>
    </source>
</reference>
<evidence type="ECO:0000313" key="4">
    <source>
        <dbReference type="Proteomes" id="UP000085678"/>
    </source>
</evidence>
<keyword evidence="4" id="KW-1185">Reference proteome</keyword>
<dbReference type="InterPro" id="IPR028927">
    <property type="entry name" value="Man-6-P_rcpt"/>
</dbReference>
<feature type="chain" id="PRO_5010219048" evidence="3">
    <location>
        <begin position="28"/>
        <end position="247"/>
    </location>
</feature>
<accession>A0A1S3H4J9</accession>
<dbReference type="AlphaFoldDB" id="A0A1S3H4J9"/>
<dbReference type="GeneID" id="106151379"/>
<dbReference type="KEGG" id="lak:106151379"/>
<evidence type="ECO:0000256" key="1">
    <source>
        <dbReference type="ARBA" id="ARBA00023180"/>
    </source>
</evidence>
<dbReference type="GO" id="GO:0005802">
    <property type="term" value="C:trans-Golgi network"/>
    <property type="evidence" value="ECO:0007669"/>
    <property type="project" value="TreeGrafter"/>
</dbReference>